<sequence>MTKPRLNSIRPPKSDVLRWQFVHSESANGKRWRRPKLARVSQSLSPQTETIIR</sequence>
<organism evidence="1 2">
    <name type="scientific">Rhodopirellula baltica WH47</name>
    <dbReference type="NCBI Taxonomy" id="991778"/>
    <lineage>
        <taxon>Bacteria</taxon>
        <taxon>Pseudomonadati</taxon>
        <taxon>Planctomycetota</taxon>
        <taxon>Planctomycetia</taxon>
        <taxon>Pirellulales</taxon>
        <taxon>Pirellulaceae</taxon>
        <taxon>Rhodopirellula</taxon>
    </lineage>
</organism>
<evidence type="ECO:0000313" key="2">
    <source>
        <dbReference type="Proteomes" id="UP000006222"/>
    </source>
</evidence>
<comment type="caution">
    <text evidence="1">The sequence shown here is derived from an EMBL/GenBank/DDBJ whole genome shotgun (WGS) entry which is preliminary data.</text>
</comment>
<name>F2AY16_RHOBT</name>
<protein>
    <submittedName>
        <fullName evidence="1">Protein containing DUF1580</fullName>
    </submittedName>
</protein>
<dbReference type="AlphaFoldDB" id="F2AY16"/>
<gene>
    <name evidence="1" type="ORF">RBWH47_04885</name>
</gene>
<dbReference type="PATRIC" id="fig|991778.3.peg.4892"/>
<dbReference type="EMBL" id="AFAR01000229">
    <property type="protein sequence ID" value="EGF25468.1"/>
    <property type="molecule type" value="Genomic_DNA"/>
</dbReference>
<reference evidence="1 2" key="1">
    <citation type="journal article" date="2013" name="Mar. Genomics">
        <title>Expression of sulfatases in Rhodopirellula baltica and the diversity of sulfatases in the genus Rhodopirellula.</title>
        <authorList>
            <person name="Wegner C.E."/>
            <person name="Richter-Heitmann T."/>
            <person name="Klindworth A."/>
            <person name="Klockow C."/>
            <person name="Richter M."/>
            <person name="Achstetter T."/>
            <person name="Glockner F.O."/>
            <person name="Harder J."/>
        </authorList>
    </citation>
    <scope>NUCLEOTIDE SEQUENCE [LARGE SCALE GENOMIC DNA]</scope>
    <source>
        <strain evidence="1 2">WH47</strain>
    </source>
</reference>
<dbReference type="Proteomes" id="UP000006222">
    <property type="component" value="Unassembled WGS sequence"/>
</dbReference>
<proteinExistence type="predicted"/>
<evidence type="ECO:0000313" key="1">
    <source>
        <dbReference type="EMBL" id="EGF25468.1"/>
    </source>
</evidence>
<accession>F2AY16</accession>